<dbReference type="Gene3D" id="3.50.50.60">
    <property type="entry name" value="FAD/NAD(P)-binding domain"/>
    <property type="match status" value="1"/>
</dbReference>
<reference evidence="7" key="1">
    <citation type="journal article" date="2023" name="bioRxiv">
        <title>Complete genome of the Medicago anthracnose fungus, Colletotrichum destructivum, reveals a mini-chromosome-like region within a core chromosome.</title>
        <authorList>
            <person name="Lapalu N."/>
            <person name="Simon A."/>
            <person name="Lu A."/>
            <person name="Plaumann P.-L."/>
            <person name="Amselem J."/>
            <person name="Pigne S."/>
            <person name="Auger A."/>
            <person name="Koch C."/>
            <person name="Dallery J.-F."/>
            <person name="O'Connell R.J."/>
        </authorList>
    </citation>
    <scope>NUCLEOTIDE SEQUENCE [LARGE SCALE GENOMIC DNA]</scope>
    <source>
        <strain evidence="7">CBS 520.97</strain>
    </source>
</reference>
<protein>
    <submittedName>
        <fullName evidence="6">FAD/NAD(P)-binding domain superfamily</fullName>
    </submittedName>
</protein>
<dbReference type="GO" id="GO:0046872">
    <property type="term" value="F:metal ion binding"/>
    <property type="evidence" value="ECO:0007669"/>
    <property type="project" value="UniProtKB-KW"/>
</dbReference>
<evidence type="ECO:0000256" key="3">
    <source>
        <dbReference type="ARBA" id="ARBA00023002"/>
    </source>
</evidence>
<dbReference type="RefSeq" id="XP_062786739.1">
    <property type="nucleotide sequence ID" value="XM_062930688.1"/>
</dbReference>
<dbReference type="PANTHER" id="PTHR43498:SF1">
    <property type="entry name" value="COB--COM HETERODISULFIDE REDUCTASE IRON-SULFUR SUBUNIT A"/>
    <property type="match status" value="1"/>
</dbReference>
<gene>
    <name evidence="6" type="ORF">CDEST_14532</name>
</gene>
<organism evidence="6 7">
    <name type="scientific">Colletotrichum destructivum</name>
    <dbReference type="NCBI Taxonomy" id="34406"/>
    <lineage>
        <taxon>Eukaryota</taxon>
        <taxon>Fungi</taxon>
        <taxon>Dikarya</taxon>
        <taxon>Ascomycota</taxon>
        <taxon>Pezizomycotina</taxon>
        <taxon>Sordariomycetes</taxon>
        <taxon>Hypocreomycetidae</taxon>
        <taxon>Glomerellales</taxon>
        <taxon>Glomerellaceae</taxon>
        <taxon>Colletotrichum</taxon>
        <taxon>Colletotrichum destructivum species complex</taxon>
    </lineage>
</organism>
<dbReference type="EMBL" id="CP137314">
    <property type="protein sequence ID" value="WQF89518.1"/>
    <property type="molecule type" value="Genomic_DNA"/>
</dbReference>
<evidence type="ECO:0000256" key="5">
    <source>
        <dbReference type="ARBA" id="ARBA00023014"/>
    </source>
</evidence>
<evidence type="ECO:0000313" key="7">
    <source>
        <dbReference type="Proteomes" id="UP001322277"/>
    </source>
</evidence>
<proteinExistence type="predicted"/>
<sequence>MSPPEEYDIVVYGSTSGAVATAIQAARLGRSVSLISPQEHIGGIQVNGLGATDIDNQAEFQNSTAVGGLNLEFHRRISAHYGRLDRLNEVVKKRLKVPEVWRFEARVAERIIREWLDEHRSIAIIRACVVSAERTRRCPKGWQHDQDRPAGKRSNHCREGRGCLTIISDGLTYGDQIFVEASYEGDLLAAASLSWTRGREPMATYSESLAGVRAETVFCQIDVDMDPYMRSGDPSSGLLYGISDEPFGTPGDGDLHLQSYSYRMPLTDDPANRVPFTKPEGYDPAHYELHRRFIQAGGEMYAPKKRIPGEKTDLIGSEGALSTDLVGMNDEWPVASHEQRARILDDTARFTKGFFWFLVTDEAVPKCYREEWSRFGYCRYEFPENGHFPRELYVRDARRMISDYVVTQAAASEGGAPQVPDPVAVAYWPPDMHSVRRVLRDGRVRNEGFIFKDRHRWRPFGIAYRALVPRRTEAVNFITPTCPSSSHVGYGAIRLEHQFYALGQACANACDVAIENGYTMQDVPYEFLKDRLLEQGVVLDAAAVGVPSFGNM</sequence>
<dbReference type="KEGG" id="cdet:87951032"/>
<name>A0AAX4J1T3_9PEZI</name>
<keyword evidence="5" id="KW-0411">Iron-sulfur</keyword>
<dbReference type="SUPFAM" id="SSF51905">
    <property type="entry name" value="FAD/NAD(P)-binding domain"/>
    <property type="match status" value="1"/>
</dbReference>
<keyword evidence="2" id="KW-0479">Metal-binding</keyword>
<keyword evidence="4" id="KW-0408">Iron</keyword>
<dbReference type="InterPro" id="IPR036188">
    <property type="entry name" value="FAD/NAD-bd_sf"/>
</dbReference>
<keyword evidence="3" id="KW-0560">Oxidoreductase</keyword>
<evidence type="ECO:0000256" key="1">
    <source>
        <dbReference type="ARBA" id="ARBA00022485"/>
    </source>
</evidence>
<dbReference type="GO" id="GO:0016491">
    <property type="term" value="F:oxidoreductase activity"/>
    <property type="evidence" value="ECO:0007669"/>
    <property type="project" value="UniProtKB-KW"/>
</dbReference>
<dbReference type="Pfam" id="PF12831">
    <property type="entry name" value="FAD_oxidored"/>
    <property type="match status" value="1"/>
</dbReference>
<keyword evidence="7" id="KW-1185">Reference proteome</keyword>
<accession>A0AAX4J1T3</accession>
<dbReference type="GO" id="GO:0051539">
    <property type="term" value="F:4 iron, 4 sulfur cluster binding"/>
    <property type="evidence" value="ECO:0007669"/>
    <property type="project" value="UniProtKB-KW"/>
</dbReference>
<dbReference type="Proteomes" id="UP001322277">
    <property type="component" value="Chromosome 10"/>
</dbReference>
<dbReference type="GeneID" id="87951032"/>
<evidence type="ECO:0000256" key="2">
    <source>
        <dbReference type="ARBA" id="ARBA00022723"/>
    </source>
</evidence>
<dbReference type="PANTHER" id="PTHR43498">
    <property type="entry name" value="FERREDOXIN:COB-COM HETERODISULFIDE REDUCTASE SUBUNIT A"/>
    <property type="match status" value="1"/>
</dbReference>
<keyword evidence="1" id="KW-0004">4Fe-4S</keyword>
<dbReference type="InterPro" id="IPR039650">
    <property type="entry name" value="HdrA-like"/>
</dbReference>
<dbReference type="AlphaFoldDB" id="A0AAX4J1T3"/>
<evidence type="ECO:0000256" key="4">
    <source>
        <dbReference type="ARBA" id="ARBA00023004"/>
    </source>
</evidence>
<evidence type="ECO:0000313" key="6">
    <source>
        <dbReference type="EMBL" id="WQF89518.1"/>
    </source>
</evidence>